<gene>
    <name evidence="3" type="ORF">EV685_1744</name>
</gene>
<dbReference type="PRINTS" id="PR01713">
    <property type="entry name" value="NUCEPIMERASE"/>
</dbReference>
<protein>
    <submittedName>
        <fullName evidence="3">UDP-glucuronate 4-epimerase</fullName>
    </submittedName>
</protein>
<evidence type="ECO:0000259" key="2">
    <source>
        <dbReference type="Pfam" id="PF01370"/>
    </source>
</evidence>
<reference evidence="3 4" key="1">
    <citation type="submission" date="2019-02" db="EMBL/GenBank/DDBJ databases">
        <title>Genomic Encyclopedia of Type Strains, Phase IV (KMG-IV): sequencing the most valuable type-strain genomes for metagenomic binning, comparative biology and taxonomic classification.</title>
        <authorList>
            <person name="Goeker M."/>
        </authorList>
    </citation>
    <scope>NUCLEOTIDE SEQUENCE [LARGE SCALE GENOMIC DNA]</scope>
    <source>
        <strain evidence="3 4">DSM 10617</strain>
    </source>
</reference>
<evidence type="ECO:0000313" key="3">
    <source>
        <dbReference type="EMBL" id="RZS57176.1"/>
    </source>
</evidence>
<dbReference type="Gene3D" id="3.40.50.720">
    <property type="entry name" value="NAD(P)-binding Rossmann-like Domain"/>
    <property type="match status" value="1"/>
</dbReference>
<dbReference type="Pfam" id="PF01370">
    <property type="entry name" value="Epimerase"/>
    <property type="match status" value="1"/>
</dbReference>
<dbReference type="InterPro" id="IPR001509">
    <property type="entry name" value="Epimerase_deHydtase"/>
</dbReference>
<dbReference type="SUPFAM" id="SSF51735">
    <property type="entry name" value="NAD(P)-binding Rossmann-fold domains"/>
    <property type="match status" value="1"/>
</dbReference>
<sequence length="378" mass="40866">MKVLITGVAGFIGMHVASALLARGDEVVGVDALDDPFDVALTYARLARIQSHPRFRFSRLDIADRPAVDNCFQSGGFDVVVHLATQQGGAARDGRVPVRVHLSGFVNVLEGCRQHGVPHLVYASSSDVNCERRSRASSGTCQDDDRADKRPGETLARAYSRLHGVATTGLRFFTVYGPWGRPDIGYHELTRGLMTGDPLPVYPREGEIGHGLTYVDDIVAGIERALRRPEPRDAGLLPGEAPARVLNIGSHDPVRLLDFIAALELALGRPGDLKVMPVAGAETGSEGSEAGSDLSTIDPSVQGGNFLGERRMTMPLAEGVQRFVHWYLAYHGMDPARSTSALRRAAVFEDPMAVQWLPPRQPLAQPVRSVEASGLRVL</sequence>
<name>A0A4Q7LQM6_9BURK</name>
<dbReference type="Proteomes" id="UP000293433">
    <property type="component" value="Unassembled WGS sequence"/>
</dbReference>
<dbReference type="RefSeq" id="WP_130481580.1">
    <property type="nucleotide sequence ID" value="NZ_SGWV01000008.1"/>
</dbReference>
<evidence type="ECO:0000256" key="1">
    <source>
        <dbReference type="ARBA" id="ARBA00023027"/>
    </source>
</evidence>
<dbReference type="InterPro" id="IPR036291">
    <property type="entry name" value="NAD(P)-bd_dom_sf"/>
</dbReference>
<keyword evidence="1" id="KW-0520">NAD</keyword>
<dbReference type="OrthoDB" id="9801056at2"/>
<accession>A0A4Q7LQM6</accession>
<dbReference type="AlphaFoldDB" id="A0A4Q7LQM6"/>
<proteinExistence type="predicted"/>
<evidence type="ECO:0000313" key="4">
    <source>
        <dbReference type="Proteomes" id="UP000293433"/>
    </source>
</evidence>
<comment type="caution">
    <text evidence="3">The sequence shown here is derived from an EMBL/GenBank/DDBJ whole genome shotgun (WGS) entry which is preliminary data.</text>
</comment>
<keyword evidence="4" id="KW-1185">Reference proteome</keyword>
<dbReference type="EMBL" id="SGWV01000008">
    <property type="protein sequence ID" value="RZS57176.1"/>
    <property type="molecule type" value="Genomic_DNA"/>
</dbReference>
<feature type="domain" description="NAD-dependent epimerase/dehydratase" evidence="2">
    <location>
        <begin position="3"/>
        <end position="232"/>
    </location>
</feature>
<organism evidence="3 4">
    <name type="scientific">Sphaerotilus mobilis</name>
    <dbReference type="NCBI Taxonomy" id="47994"/>
    <lineage>
        <taxon>Bacteria</taxon>
        <taxon>Pseudomonadati</taxon>
        <taxon>Pseudomonadota</taxon>
        <taxon>Betaproteobacteria</taxon>
        <taxon>Burkholderiales</taxon>
        <taxon>Sphaerotilaceae</taxon>
        <taxon>Sphaerotilus</taxon>
    </lineage>
</organism>
<dbReference type="PANTHER" id="PTHR43574">
    <property type="entry name" value="EPIMERASE-RELATED"/>
    <property type="match status" value="1"/>
</dbReference>